<proteinExistence type="predicted"/>
<feature type="transmembrane region" description="Helical" evidence="5">
    <location>
        <begin position="71"/>
        <end position="89"/>
    </location>
</feature>
<dbReference type="AlphaFoldDB" id="A0A0T6LZ67"/>
<feature type="transmembrane region" description="Helical" evidence="5">
    <location>
        <begin position="40"/>
        <end position="59"/>
    </location>
</feature>
<gene>
    <name evidence="7" type="ORF">AQ490_01160</name>
</gene>
<dbReference type="Pfam" id="PF02656">
    <property type="entry name" value="DUF202"/>
    <property type="match status" value="1"/>
</dbReference>
<organism evidence="7 8">
    <name type="scientific">Wenjunlia vitaminophila</name>
    <name type="common">Streptomyces vitaminophilus</name>
    <dbReference type="NCBI Taxonomy" id="76728"/>
    <lineage>
        <taxon>Bacteria</taxon>
        <taxon>Bacillati</taxon>
        <taxon>Actinomycetota</taxon>
        <taxon>Actinomycetes</taxon>
        <taxon>Kitasatosporales</taxon>
        <taxon>Streptomycetaceae</taxon>
        <taxon>Wenjunlia</taxon>
    </lineage>
</organism>
<feature type="transmembrane region" description="Helical" evidence="5">
    <location>
        <begin position="109"/>
        <end position="129"/>
    </location>
</feature>
<evidence type="ECO:0000256" key="5">
    <source>
        <dbReference type="SAM" id="Phobius"/>
    </source>
</evidence>
<dbReference type="EMBL" id="LLZU01000001">
    <property type="protein sequence ID" value="KRV51396.1"/>
    <property type="molecule type" value="Genomic_DNA"/>
</dbReference>
<dbReference type="InterPro" id="IPR003807">
    <property type="entry name" value="DUF202"/>
</dbReference>
<comment type="caution">
    <text evidence="7">The sequence shown here is derived from an EMBL/GenBank/DDBJ whole genome shotgun (WGS) entry which is preliminary data.</text>
</comment>
<evidence type="ECO:0000256" key="2">
    <source>
        <dbReference type="ARBA" id="ARBA00022692"/>
    </source>
</evidence>
<dbReference type="Proteomes" id="UP000050867">
    <property type="component" value="Unassembled WGS sequence"/>
</dbReference>
<dbReference type="eggNOG" id="COG2149">
    <property type="taxonomic scope" value="Bacteria"/>
</dbReference>
<comment type="subcellular location">
    <subcellularLocation>
        <location evidence="1">Endomembrane system</location>
        <topology evidence="1">Multi-pass membrane protein</topology>
    </subcellularLocation>
</comment>
<evidence type="ECO:0000313" key="7">
    <source>
        <dbReference type="EMBL" id="KRV51396.1"/>
    </source>
</evidence>
<keyword evidence="2 5" id="KW-0812">Transmembrane</keyword>
<evidence type="ECO:0000313" key="8">
    <source>
        <dbReference type="Proteomes" id="UP000050867"/>
    </source>
</evidence>
<accession>A0A0T6LZ67</accession>
<evidence type="ECO:0000256" key="4">
    <source>
        <dbReference type="ARBA" id="ARBA00023136"/>
    </source>
</evidence>
<sequence>MAARKVRARQTPGNNRWPRWVYGVGDEPAPRFSFADERTFLAWTRTALALLAAGVALEALDVPDHQVLRPVLVVLLLVLGCATAVHSWFGRARVERCLRRSTPLPAPRAGPLALGVTVVGVMLPAAFAVT</sequence>
<keyword evidence="8" id="KW-1185">Reference proteome</keyword>
<name>A0A0T6LZ67_WENVI</name>
<dbReference type="GO" id="GO:0012505">
    <property type="term" value="C:endomembrane system"/>
    <property type="evidence" value="ECO:0007669"/>
    <property type="project" value="UniProtKB-SubCell"/>
</dbReference>
<keyword evidence="3 5" id="KW-1133">Transmembrane helix</keyword>
<evidence type="ECO:0000256" key="3">
    <source>
        <dbReference type="ARBA" id="ARBA00022989"/>
    </source>
</evidence>
<evidence type="ECO:0000259" key="6">
    <source>
        <dbReference type="Pfam" id="PF02656"/>
    </source>
</evidence>
<dbReference type="STRING" id="76728.AQ490_01160"/>
<evidence type="ECO:0000256" key="1">
    <source>
        <dbReference type="ARBA" id="ARBA00004127"/>
    </source>
</evidence>
<feature type="domain" description="DUF202" evidence="6">
    <location>
        <begin position="31"/>
        <end position="95"/>
    </location>
</feature>
<reference evidence="7 8" key="1">
    <citation type="submission" date="2015-10" db="EMBL/GenBank/DDBJ databases">
        <title>Draft genome sequence of pyrrolomycin-producing Streptomyces vitaminophilus.</title>
        <authorList>
            <person name="Graham D.E."/>
            <person name="Mahan K.M."/>
            <person name="Klingeman D.M."/>
            <person name="Hettich R.L."/>
            <person name="Parry R.J."/>
        </authorList>
    </citation>
    <scope>NUCLEOTIDE SEQUENCE [LARGE SCALE GENOMIC DNA]</scope>
    <source>
        <strain evidence="7 8">ATCC 31673</strain>
    </source>
</reference>
<keyword evidence="4 5" id="KW-0472">Membrane</keyword>
<protein>
    <recommendedName>
        <fullName evidence="6">DUF202 domain-containing protein</fullName>
    </recommendedName>
</protein>